<accession>A0ABS8TKK7</accession>
<proteinExistence type="predicted"/>
<keyword evidence="2" id="KW-1185">Reference proteome</keyword>
<dbReference type="Proteomes" id="UP000823775">
    <property type="component" value="Unassembled WGS sequence"/>
</dbReference>
<reference evidence="1 2" key="1">
    <citation type="journal article" date="2021" name="BMC Genomics">
        <title>Datura genome reveals duplications of psychoactive alkaloid biosynthetic genes and high mutation rate following tissue culture.</title>
        <authorList>
            <person name="Rajewski A."/>
            <person name="Carter-House D."/>
            <person name="Stajich J."/>
            <person name="Litt A."/>
        </authorList>
    </citation>
    <scope>NUCLEOTIDE SEQUENCE [LARGE SCALE GENOMIC DNA]</scope>
    <source>
        <strain evidence="1">AR-01</strain>
    </source>
</reference>
<evidence type="ECO:0000313" key="1">
    <source>
        <dbReference type="EMBL" id="MCD7472079.1"/>
    </source>
</evidence>
<organism evidence="1 2">
    <name type="scientific">Datura stramonium</name>
    <name type="common">Jimsonweed</name>
    <name type="synonym">Common thornapple</name>
    <dbReference type="NCBI Taxonomy" id="4076"/>
    <lineage>
        <taxon>Eukaryota</taxon>
        <taxon>Viridiplantae</taxon>
        <taxon>Streptophyta</taxon>
        <taxon>Embryophyta</taxon>
        <taxon>Tracheophyta</taxon>
        <taxon>Spermatophyta</taxon>
        <taxon>Magnoliopsida</taxon>
        <taxon>eudicotyledons</taxon>
        <taxon>Gunneridae</taxon>
        <taxon>Pentapetalae</taxon>
        <taxon>asterids</taxon>
        <taxon>lamiids</taxon>
        <taxon>Solanales</taxon>
        <taxon>Solanaceae</taxon>
        <taxon>Solanoideae</taxon>
        <taxon>Datureae</taxon>
        <taxon>Datura</taxon>
    </lineage>
</organism>
<dbReference type="EMBL" id="JACEIK010001771">
    <property type="protein sequence ID" value="MCD7472079.1"/>
    <property type="molecule type" value="Genomic_DNA"/>
</dbReference>
<protein>
    <submittedName>
        <fullName evidence="1">Uncharacterized protein</fullName>
    </submittedName>
</protein>
<gene>
    <name evidence="1" type="ORF">HAX54_013009</name>
</gene>
<name>A0ABS8TKK7_DATST</name>
<comment type="caution">
    <text evidence="1">The sequence shown here is derived from an EMBL/GenBank/DDBJ whole genome shotgun (WGS) entry which is preliminary data.</text>
</comment>
<evidence type="ECO:0000313" key="2">
    <source>
        <dbReference type="Proteomes" id="UP000823775"/>
    </source>
</evidence>
<sequence>MEEYYVFQGEAFIHARSPIWKWSLSKMPSQISTTRFRMCDWGPFTTLLSYIFYNWCGNSTAIRARKRLLQHKGRTDTLLCLPSVWPLDKAVQADGVITLDTKTDKDALAMKRAKSTKNKTSPPP</sequence>